<dbReference type="GO" id="GO:0009401">
    <property type="term" value="P:phosphoenolpyruvate-dependent sugar phosphotransferase system"/>
    <property type="evidence" value="ECO:0007669"/>
    <property type="project" value="InterPro"/>
</dbReference>
<dbReference type="GO" id="GO:0005524">
    <property type="term" value="F:ATP binding"/>
    <property type="evidence" value="ECO:0007669"/>
    <property type="project" value="UniProtKB-KW"/>
</dbReference>
<feature type="domain" description="PRD" evidence="6">
    <location>
        <begin position="414"/>
        <end position="518"/>
    </location>
</feature>
<dbReference type="PROSITE" id="PS50045">
    <property type="entry name" value="SIGMA54_INTERACT_4"/>
    <property type="match status" value="1"/>
</dbReference>
<dbReference type="SUPFAM" id="SSF52540">
    <property type="entry name" value="P-loop containing nucleoside triphosphate hydrolases"/>
    <property type="match status" value="1"/>
</dbReference>
<dbReference type="InterPro" id="IPR004701">
    <property type="entry name" value="PTS_EIIA_man-typ"/>
</dbReference>
<dbReference type="InterPro" id="IPR036634">
    <property type="entry name" value="PRD_sf"/>
</dbReference>
<sequence>MKSKKEMILSVIQKTAGRMEGEFEFSTTFLAEKLQMQRSNVSTILNQLVSESVLDKINGRPVLYRLSGQSTHNGEESTSFQQLIGYNNSLKNAIQLAKASVMYPDGRLSILLMSEKGSGSSRFAQTIYDYVVEKVIINSDSPYIKINCNYFIHNMKGLRDTLMESENNALKSAENGVLFVDHIHLVPDEWKTTIYDLVSKATNDYNTILIMSSDYSIDSRLKEFIPVKIELPNLKKKKLSERFEFIQKQLINESIKMKQPIHIESYLLNGLLLYPCSGNYKQLQDDIRMGCANAYTRSFQSNVDSLYLLFEDFPSYIRKGLLLYKNNYPEINRLINQDTTYSFENNKVEKVKEEDKNSKTVYEWVEETTNSLKSKGLNMEDIEVIITSDLEKRLYTFTQGIEKENIDKESLSKIVDQHLIELTDQFLDEASEKFKKVYPSSVLYGLCLHLSFAIERVHDRRKLNKEIIDDMKSNKEEYHFSAQFLKKLEQEFQVQLYDDESALVTMFLIQRNRDEIKSEYPVFLIAMHGESTASSLVDVVSSLTKSDQVYAYDLLLDMDIHDAYEELKALLIDISNGREVLMMYDMGSLKTMGETIAKETGINIHFLVSPTTLLALECARKITMKNNVTEILDDLKLTYESYYPYVMENYKRMSMKNIIVALCMTGEGGAIQIKQYLDKHLDIENAEVIPLAMNNTKQLIDSINHLREMHNILYIIGTENPQLHNIPFISVAQLFSLPASKLTMLLSIGGVEIAMKGKMEYTRICNNLKEELPGLDIDGIKRILPSIIGQINEKYSLNQDQRVGIFMHLAGSINRLTSNESIPISKDDTRILMKNKTILNDLHDILKPIENYFDIKYKDEELENLIRIIKKI</sequence>
<dbReference type="Gene3D" id="3.40.50.510">
    <property type="entry name" value="Phosphotransferase system, mannose-type IIA component"/>
    <property type="match status" value="1"/>
</dbReference>
<dbReference type="OrthoDB" id="9765164at2"/>
<organism evidence="7 8">
    <name type="scientific">Breznakia blatticola</name>
    <dbReference type="NCBI Taxonomy" id="1754012"/>
    <lineage>
        <taxon>Bacteria</taxon>
        <taxon>Bacillati</taxon>
        <taxon>Bacillota</taxon>
        <taxon>Erysipelotrichia</taxon>
        <taxon>Erysipelotrichales</taxon>
        <taxon>Erysipelotrichaceae</taxon>
        <taxon>Breznakia</taxon>
    </lineage>
</organism>
<dbReference type="RefSeq" id="WP_134170612.1">
    <property type="nucleotide sequence ID" value="NZ_SODD01000037.1"/>
</dbReference>
<dbReference type="PROSITE" id="PS51372">
    <property type="entry name" value="PRD_2"/>
    <property type="match status" value="2"/>
</dbReference>
<dbReference type="InterPro" id="IPR002078">
    <property type="entry name" value="Sigma_54_int"/>
</dbReference>
<dbReference type="Pfam" id="PF03610">
    <property type="entry name" value="EIIA-man"/>
    <property type="match status" value="1"/>
</dbReference>
<dbReference type="InterPro" id="IPR027417">
    <property type="entry name" value="P-loop_NTPase"/>
</dbReference>
<evidence type="ECO:0000259" key="5">
    <source>
        <dbReference type="PROSITE" id="PS51096"/>
    </source>
</evidence>
<dbReference type="InterPro" id="IPR036662">
    <property type="entry name" value="PTS_EIIA_man-typ_sf"/>
</dbReference>
<keyword evidence="8" id="KW-1185">Reference proteome</keyword>
<dbReference type="InterPro" id="IPR036390">
    <property type="entry name" value="WH_DNA-bd_sf"/>
</dbReference>
<keyword evidence="3" id="KW-0067">ATP-binding</keyword>
<feature type="domain" description="Sigma-54 factor interaction" evidence="4">
    <location>
        <begin position="83"/>
        <end position="292"/>
    </location>
</feature>
<dbReference type="PROSITE" id="PS51096">
    <property type="entry name" value="PTS_EIIA_TYPE_4"/>
    <property type="match status" value="1"/>
</dbReference>
<dbReference type="PANTHER" id="PTHR32071:SF38">
    <property type="entry name" value="PSP OPERON TRANSCRIPTIONAL ACTIVATOR"/>
    <property type="match status" value="1"/>
</dbReference>
<dbReference type="Gene3D" id="1.10.1790.10">
    <property type="entry name" value="PRD domain"/>
    <property type="match status" value="1"/>
</dbReference>
<comment type="caution">
    <text evidence="7">The sequence shown here is derived from an EMBL/GenBank/DDBJ whole genome shotgun (WGS) entry which is preliminary data.</text>
</comment>
<feature type="domain" description="PTS EIIA type-4" evidence="5">
    <location>
        <begin position="520"/>
        <end position="646"/>
    </location>
</feature>
<dbReference type="GO" id="GO:0016740">
    <property type="term" value="F:transferase activity"/>
    <property type="evidence" value="ECO:0007669"/>
    <property type="project" value="UniProtKB-KW"/>
</dbReference>
<evidence type="ECO:0000313" key="7">
    <source>
        <dbReference type="EMBL" id="TDW14604.1"/>
    </source>
</evidence>
<proteinExistence type="predicted"/>
<dbReference type="Pfam" id="PF00874">
    <property type="entry name" value="PRD"/>
    <property type="match status" value="1"/>
</dbReference>
<dbReference type="GO" id="GO:0006355">
    <property type="term" value="P:regulation of DNA-templated transcription"/>
    <property type="evidence" value="ECO:0007669"/>
    <property type="project" value="InterPro"/>
</dbReference>
<evidence type="ECO:0000313" key="8">
    <source>
        <dbReference type="Proteomes" id="UP000294743"/>
    </source>
</evidence>
<evidence type="ECO:0000259" key="6">
    <source>
        <dbReference type="PROSITE" id="PS51372"/>
    </source>
</evidence>
<evidence type="ECO:0000256" key="1">
    <source>
        <dbReference type="ARBA" id="ARBA00022679"/>
    </source>
</evidence>
<dbReference type="InterPro" id="IPR011608">
    <property type="entry name" value="PRD"/>
</dbReference>
<name>A0A4V3G6C5_9FIRM</name>
<feature type="domain" description="PRD" evidence="6">
    <location>
        <begin position="771"/>
        <end position="872"/>
    </location>
</feature>
<dbReference type="SUPFAM" id="SSF46785">
    <property type="entry name" value="Winged helix' DNA-binding domain"/>
    <property type="match status" value="1"/>
</dbReference>
<dbReference type="Gene3D" id="3.40.50.300">
    <property type="entry name" value="P-loop containing nucleotide triphosphate hydrolases"/>
    <property type="match status" value="1"/>
</dbReference>
<dbReference type="AlphaFoldDB" id="A0A4V3G6C5"/>
<evidence type="ECO:0000259" key="4">
    <source>
        <dbReference type="PROSITE" id="PS50045"/>
    </source>
</evidence>
<dbReference type="GO" id="GO:0016020">
    <property type="term" value="C:membrane"/>
    <property type="evidence" value="ECO:0007669"/>
    <property type="project" value="InterPro"/>
</dbReference>
<reference evidence="7 8" key="1">
    <citation type="submission" date="2019-03" db="EMBL/GenBank/DDBJ databases">
        <title>Genomic Encyclopedia of Type Strains, Phase IV (KMG-IV): sequencing the most valuable type-strain genomes for metagenomic binning, comparative biology and taxonomic classification.</title>
        <authorList>
            <person name="Goeker M."/>
        </authorList>
    </citation>
    <scope>NUCLEOTIDE SEQUENCE [LARGE SCALE GENOMIC DNA]</scope>
    <source>
        <strain evidence="7 8">DSM 28867</strain>
    </source>
</reference>
<dbReference type="EMBL" id="SODD01000037">
    <property type="protein sequence ID" value="TDW14604.1"/>
    <property type="molecule type" value="Genomic_DNA"/>
</dbReference>
<evidence type="ECO:0000256" key="2">
    <source>
        <dbReference type="ARBA" id="ARBA00022741"/>
    </source>
</evidence>
<dbReference type="PANTHER" id="PTHR32071">
    <property type="entry name" value="TRANSCRIPTIONAL REGULATORY PROTEIN"/>
    <property type="match status" value="1"/>
</dbReference>
<evidence type="ECO:0000256" key="3">
    <source>
        <dbReference type="ARBA" id="ARBA00022840"/>
    </source>
</evidence>
<gene>
    <name evidence="7" type="ORF">EDD63_1373</name>
</gene>
<dbReference type="Proteomes" id="UP000294743">
    <property type="component" value="Unassembled WGS sequence"/>
</dbReference>
<dbReference type="SUPFAM" id="SSF53062">
    <property type="entry name" value="PTS system fructose IIA component-like"/>
    <property type="match status" value="1"/>
</dbReference>
<keyword evidence="2" id="KW-0547">Nucleotide-binding</keyword>
<accession>A0A4V3G6C5</accession>
<protein>
    <submittedName>
        <fullName evidence="7">Sigma 54 modulation protein</fullName>
    </submittedName>
</protein>
<keyword evidence="1" id="KW-0808">Transferase</keyword>
<dbReference type="SUPFAM" id="SSF63520">
    <property type="entry name" value="PTS-regulatory domain, PRD"/>
    <property type="match status" value="2"/>
</dbReference>